<comment type="pathway">
    <text evidence="6">Quinol/quinone metabolism; 1,4-dihydroxy-2-naphthoate biosynthesis; 1,4-dihydroxy-2-naphthoate from chorismate: step 2/7.</text>
</comment>
<comment type="similarity">
    <text evidence="6">Belongs to the TPP enzyme family. MenD subfamily.</text>
</comment>
<proteinExistence type="inferred from homology"/>
<name>A0A7Y9L942_9ACTN</name>
<evidence type="ECO:0000256" key="4">
    <source>
        <dbReference type="ARBA" id="ARBA00023052"/>
    </source>
</evidence>
<dbReference type="UniPathway" id="UPA01057">
    <property type="reaction ID" value="UER00164"/>
</dbReference>
<dbReference type="InterPro" id="IPR012001">
    <property type="entry name" value="Thiamin_PyroP_enz_TPP-bd_dom"/>
</dbReference>
<dbReference type="GO" id="GO:0000287">
    <property type="term" value="F:magnesium ion binding"/>
    <property type="evidence" value="ECO:0007669"/>
    <property type="project" value="UniProtKB-UniRule"/>
</dbReference>
<dbReference type="EMBL" id="JACCBU010000001">
    <property type="protein sequence ID" value="NYE71414.1"/>
    <property type="molecule type" value="Genomic_DNA"/>
</dbReference>
<evidence type="ECO:0000256" key="2">
    <source>
        <dbReference type="ARBA" id="ARBA00022723"/>
    </source>
</evidence>
<dbReference type="GO" id="GO:0009234">
    <property type="term" value="P:menaquinone biosynthetic process"/>
    <property type="evidence" value="ECO:0007669"/>
    <property type="project" value="UniProtKB-UniRule"/>
</dbReference>
<dbReference type="Gene3D" id="3.40.50.1220">
    <property type="entry name" value="TPP-binding domain"/>
    <property type="match status" value="1"/>
</dbReference>
<dbReference type="EC" id="2.2.1.9" evidence="6"/>
<keyword evidence="1 6" id="KW-0808">Transferase</keyword>
<evidence type="ECO:0000256" key="5">
    <source>
        <dbReference type="ARBA" id="ARBA00023211"/>
    </source>
</evidence>
<keyword evidence="4 6" id="KW-0786">Thiamine pyrophosphate</keyword>
<dbReference type="InterPro" id="IPR004433">
    <property type="entry name" value="MenaQ_synth_MenD"/>
</dbReference>
<dbReference type="GO" id="GO:0070204">
    <property type="term" value="F:2-succinyl-5-enolpyruvyl-6-hydroxy-3-cyclohexene-1-carboxylic-acid synthase activity"/>
    <property type="evidence" value="ECO:0007669"/>
    <property type="project" value="UniProtKB-UniRule"/>
</dbReference>
<evidence type="ECO:0000313" key="9">
    <source>
        <dbReference type="EMBL" id="NYE71414.1"/>
    </source>
</evidence>
<dbReference type="Gene3D" id="3.40.50.970">
    <property type="match status" value="2"/>
</dbReference>
<feature type="domain" description="Thiamine pyrophosphate enzyme TPP-binding" evidence="7">
    <location>
        <begin position="389"/>
        <end position="511"/>
    </location>
</feature>
<dbReference type="InterPro" id="IPR029061">
    <property type="entry name" value="THDP-binding"/>
</dbReference>
<dbReference type="HAMAP" id="MF_01659">
    <property type="entry name" value="MenD"/>
    <property type="match status" value="1"/>
</dbReference>
<dbReference type="PANTHER" id="PTHR42916">
    <property type="entry name" value="2-SUCCINYL-5-ENOLPYRUVYL-6-HYDROXY-3-CYCLOHEXENE-1-CARBOXYLATE SYNTHASE"/>
    <property type="match status" value="1"/>
</dbReference>
<dbReference type="PANTHER" id="PTHR42916:SF1">
    <property type="entry name" value="PROTEIN PHYLLO, CHLOROPLASTIC"/>
    <property type="match status" value="1"/>
</dbReference>
<keyword evidence="6" id="KW-0474">Menaquinone biosynthesis</keyword>
<accession>A0A7Y9L942</accession>
<comment type="cofactor">
    <cofactor evidence="6">
        <name>thiamine diphosphate</name>
        <dbReference type="ChEBI" id="CHEBI:58937"/>
    </cofactor>
    <text evidence="6">Binds 1 thiamine pyrophosphate per subunit.</text>
</comment>
<evidence type="ECO:0000256" key="6">
    <source>
        <dbReference type="HAMAP-Rule" id="MF_01659"/>
    </source>
</evidence>
<feature type="domain" description="Thiamine pyrophosphate enzyme N-terminal TPP-binding" evidence="8">
    <location>
        <begin position="8"/>
        <end position="123"/>
    </location>
</feature>
<evidence type="ECO:0000259" key="8">
    <source>
        <dbReference type="Pfam" id="PF02776"/>
    </source>
</evidence>
<dbReference type="GO" id="GO:0030145">
    <property type="term" value="F:manganese ion binding"/>
    <property type="evidence" value="ECO:0007669"/>
    <property type="project" value="UniProtKB-UniRule"/>
</dbReference>
<evidence type="ECO:0000256" key="3">
    <source>
        <dbReference type="ARBA" id="ARBA00022842"/>
    </source>
</evidence>
<reference evidence="9 10" key="1">
    <citation type="submission" date="2020-07" db="EMBL/GenBank/DDBJ databases">
        <title>Sequencing the genomes of 1000 actinobacteria strains.</title>
        <authorList>
            <person name="Klenk H.-P."/>
        </authorList>
    </citation>
    <scope>NUCLEOTIDE SEQUENCE [LARGE SCALE GENOMIC DNA]</scope>
    <source>
        <strain evidence="9 10">DSM 22083</strain>
    </source>
</reference>
<dbReference type="AlphaFoldDB" id="A0A7Y9L942"/>
<comment type="pathway">
    <text evidence="6">Quinol/quinone metabolism; menaquinone biosynthesis.</text>
</comment>
<keyword evidence="5 6" id="KW-0464">Manganese</keyword>
<evidence type="ECO:0000259" key="7">
    <source>
        <dbReference type="Pfam" id="PF02775"/>
    </source>
</evidence>
<dbReference type="SUPFAM" id="SSF52518">
    <property type="entry name" value="Thiamin diphosphate-binding fold (THDP-binding)"/>
    <property type="match status" value="2"/>
</dbReference>
<comment type="caution">
    <text evidence="9">The sequence shown here is derived from an EMBL/GenBank/DDBJ whole genome shotgun (WGS) entry which is preliminary data.</text>
</comment>
<dbReference type="Pfam" id="PF02775">
    <property type="entry name" value="TPP_enzyme_C"/>
    <property type="match status" value="1"/>
</dbReference>
<dbReference type="InterPro" id="IPR011766">
    <property type="entry name" value="TPP_enzyme_TPP-bd"/>
</dbReference>
<comment type="subunit">
    <text evidence="6">Homodimer.</text>
</comment>
<comment type="cofactor">
    <cofactor evidence="6">
        <name>Mg(2+)</name>
        <dbReference type="ChEBI" id="CHEBI:18420"/>
    </cofactor>
    <cofactor evidence="6">
        <name>Mn(2+)</name>
        <dbReference type="ChEBI" id="CHEBI:29035"/>
    </cofactor>
</comment>
<keyword evidence="2 6" id="KW-0479">Metal-binding</keyword>
<dbReference type="Proteomes" id="UP000569914">
    <property type="component" value="Unassembled WGS sequence"/>
</dbReference>
<keyword evidence="3 6" id="KW-0460">Magnesium</keyword>
<comment type="function">
    <text evidence="6">Catalyzes the thiamine diphosphate-dependent decarboxylation of 2-oxoglutarate and the subsequent addition of the resulting succinic semialdehyde-thiamine pyrophosphate anion to isochorismate to yield 2-succinyl-5-enolpyruvyl-6-hydroxy-3-cyclohexene-1-carboxylate (SEPHCHC).</text>
</comment>
<sequence>MTDATQCARTVIEELISRGVREIVVAPGSRSAPLAYEIFEADRIDLVRLHIRTDERSAAFTALGLAKASREPVAVITTSGTAVANLHPAVLEAWHSRIPLIMITADRPAFLVGTGSNQTTDQRSLFDDHVVASAQFDDHRGDVRHWQFHTARLVVAATGERTAEPGPVHLNIAFSDPLTPTPVAINTRPPVIIESPARAAEPVSLPAGPQTVIIAGDTDPENGAAVAELAERSRLPLLAEPSSNARRGAAAIALYRLLLTTELADEIERVIVIGHPTLSRPVSRLLARDDVEIIGVTPYARWDDAGVGVTRVVPAVAPEPGDPAWLERWRDHDHRLAALVERRLADDPDFTGPGLARTVWGALGGQDTLFTGSSNPVRDLDLAPISAEPPVTYANRGLAGIDGSASTAAGIALATGRPTHALLGDLTFLHDLSGLIVGPDEPRPDLRVIVANDNGGSIFATLEYGAPSHLRAFERIFGTAHAVDLERLAGGLGAHFHRVAREEELADVLAEPPLGIEVVEATIDRRHRRTLNSQLQQLTANL</sequence>
<dbReference type="Pfam" id="PF02776">
    <property type="entry name" value="TPP_enzyme_N"/>
    <property type="match status" value="1"/>
</dbReference>
<dbReference type="PIRSF" id="PIRSF004983">
    <property type="entry name" value="MenD"/>
    <property type="match status" value="1"/>
</dbReference>
<evidence type="ECO:0000256" key="1">
    <source>
        <dbReference type="ARBA" id="ARBA00022679"/>
    </source>
</evidence>
<dbReference type="UniPathway" id="UPA00079"/>
<dbReference type="CDD" id="cd07037">
    <property type="entry name" value="TPP_PYR_MenD"/>
    <property type="match status" value="1"/>
</dbReference>
<gene>
    <name evidence="6" type="primary">menD</name>
    <name evidence="9" type="ORF">BKA15_002743</name>
</gene>
<comment type="catalytic activity">
    <reaction evidence="6">
        <text>isochorismate + 2-oxoglutarate + H(+) = 5-enolpyruvoyl-6-hydroxy-2-succinyl-cyclohex-3-ene-1-carboxylate + CO2</text>
        <dbReference type="Rhea" id="RHEA:25593"/>
        <dbReference type="ChEBI" id="CHEBI:15378"/>
        <dbReference type="ChEBI" id="CHEBI:16526"/>
        <dbReference type="ChEBI" id="CHEBI:16810"/>
        <dbReference type="ChEBI" id="CHEBI:29780"/>
        <dbReference type="ChEBI" id="CHEBI:58818"/>
        <dbReference type="EC" id="2.2.1.9"/>
    </reaction>
</comment>
<organism evidence="9 10">
    <name type="scientific">Microlunatus parietis</name>
    <dbReference type="NCBI Taxonomy" id="682979"/>
    <lineage>
        <taxon>Bacteria</taxon>
        <taxon>Bacillati</taxon>
        <taxon>Actinomycetota</taxon>
        <taxon>Actinomycetes</taxon>
        <taxon>Propionibacteriales</taxon>
        <taxon>Propionibacteriaceae</taxon>
        <taxon>Microlunatus</taxon>
    </lineage>
</organism>
<dbReference type="NCBIfam" id="TIGR00173">
    <property type="entry name" value="menD"/>
    <property type="match status" value="1"/>
</dbReference>
<dbReference type="CDD" id="cd02009">
    <property type="entry name" value="TPP_SHCHC_synthase"/>
    <property type="match status" value="1"/>
</dbReference>
<dbReference type="GO" id="GO:0030976">
    <property type="term" value="F:thiamine pyrophosphate binding"/>
    <property type="evidence" value="ECO:0007669"/>
    <property type="project" value="UniProtKB-UniRule"/>
</dbReference>
<dbReference type="RefSeq" id="WP_179751538.1">
    <property type="nucleotide sequence ID" value="NZ_JACCBU010000001.1"/>
</dbReference>
<evidence type="ECO:0000313" key="10">
    <source>
        <dbReference type="Proteomes" id="UP000569914"/>
    </source>
</evidence>
<keyword evidence="10" id="KW-1185">Reference proteome</keyword>
<protein>
    <recommendedName>
        <fullName evidence="6">2-succinyl-5-enolpyruvyl-6-hydroxy-3-cyclohexene-1-carboxylate synthase</fullName>
        <shortName evidence="6">SEPHCHC synthase</shortName>
        <ecNumber evidence="6">2.2.1.9</ecNumber>
    </recommendedName>
    <alternativeName>
        <fullName evidence="6">Menaquinone biosynthesis protein MenD</fullName>
    </alternativeName>
</protein>